<feature type="domain" description="Mub B2-like" evidence="5">
    <location>
        <begin position="517"/>
        <end position="610"/>
    </location>
</feature>
<evidence type="ECO:0000313" key="7">
    <source>
        <dbReference type="Proteomes" id="UP000198430"/>
    </source>
</evidence>
<dbReference type="EMBL" id="BCMH01000006">
    <property type="protein sequence ID" value="GAX03437.1"/>
    <property type="molecule type" value="Genomic_DNA"/>
</dbReference>
<proteinExistence type="predicted"/>
<feature type="region of interest" description="Disordered" evidence="2">
    <location>
        <begin position="1288"/>
        <end position="1418"/>
    </location>
</feature>
<feature type="compositionally biased region" description="Low complexity" evidence="2">
    <location>
        <begin position="126"/>
        <end position="157"/>
    </location>
</feature>
<organism evidence="6 7">
    <name type="scientific">Secundilactobacillus pentosiphilus</name>
    <dbReference type="NCBI Taxonomy" id="1714682"/>
    <lineage>
        <taxon>Bacteria</taxon>
        <taxon>Bacillati</taxon>
        <taxon>Bacillota</taxon>
        <taxon>Bacilli</taxon>
        <taxon>Lactobacillales</taxon>
        <taxon>Lactobacillaceae</taxon>
        <taxon>Secundilactobacillus</taxon>
    </lineage>
</organism>
<keyword evidence="3" id="KW-0472">Membrane</keyword>
<feature type="domain" description="Mucin binding" evidence="4">
    <location>
        <begin position="994"/>
        <end position="1072"/>
    </location>
</feature>
<evidence type="ECO:0000256" key="3">
    <source>
        <dbReference type="SAM" id="Phobius"/>
    </source>
</evidence>
<evidence type="ECO:0000313" key="6">
    <source>
        <dbReference type="EMBL" id="GAX03437.1"/>
    </source>
</evidence>
<evidence type="ECO:0000256" key="1">
    <source>
        <dbReference type="ARBA" id="ARBA00022729"/>
    </source>
</evidence>
<dbReference type="NCBIfam" id="TIGR03715">
    <property type="entry name" value="KxYKxGKxW"/>
    <property type="match status" value="1"/>
</dbReference>
<dbReference type="Proteomes" id="UP000198430">
    <property type="component" value="Unassembled WGS sequence"/>
</dbReference>
<keyword evidence="1" id="KW-0732">Signal</keyword>
<dbReference type="RefSeq" id="WP_089088412.1">
    <property type="nucleotide sequence ID" value="NZ_BCMH01000006.1"/>
</dbReference>
<dbReference type="InterPro" id="IPR041495">
    <property type="entry name" value="Mub_B2"/>
</dbReference>
<dbReference type="PANTHER" id="PTHR24216:SF65">
    <property type="entry name" value="PAXILLIN-LIKE PROTEIN 1"/>
    <property type="match status" value="1"/>
</dbReference>
<keyword evidence="7" id="KW-1185">Reference proteome</keyword>
<protein>
    <submittedName>
        <fullName evidence="6">Mucus-binding protein</fullName>
    </submittedName>
</protein>
<dbReference type="Gene3D" id="2.60.40.4300">
    <property type="match status" value="3"/>
</dbReference>
<feature type="compositionally biased region" description="Low complexity" evidence="2">
    <location>
        <begin position="1288"/>
        <end position="1326"/>
    </location>
</feature>
<keyword evidence="3" id="KW-1133">Transmembrane helix</keyword>
<comment type="caution">
    <text evidence="6">The sequence shown here is derived from an EMBL/GenBank/DDBJ whole genome shotgun (WGS) entry which is preliminary data.</text>
</comment>
<feature type="domain" description="Mub B2-like" evidence="5">
    <location>
        <begin position="805"/>
        <end position="908"/>
    </location>
</feature>
<dbReference type="Pfam" id="PF17965">
    <property type="entry name" value="MucBP_2"/>
    <property type="match status" value="2"/>
</dbReference>
<feature type="compositionally biased region" description="Low complexity" evidence="2">
    <location>
        <begin position="179"/>
        <end position="199"/>
    </location>
</feature>
<feature type="region of interest" description="Disordered" evidence="2">
    <location>
        <begin position="1077"/>
        <end position="1101"/>
    </location>
</feature>
<dbReference type="NCBIfam" id="TIGR01167">
    <property type="entry name" value="LPXTG_anchor"/>
    <property type="match status" value="1"/>
</dbReference>
<accession>A0A1Z5INV9</accession>
<feature type="domain" description="Mub B2-like" evidence="5">
    <location>
        <begin position="1105"/>
        <end position="1203"/>
    </location>
</feature>
<dbReference type="Pfam" id="PF19258">
    <property type="entry name" value="KxYKxGKxW_sig"/>
    <property type="match status" value="1"/>
</dbReference>
<feature type="transmembrane region" description="Helical" evidence="3">
    <location>
        <begin position="1425"/>
        <end position="1444"/>
    </location>
</feature>
<feature type="region of interest" description="Disordered" evidence="2">
    <location>
        <begin position="64"/>
        <end position="199"/>
    </location>
</feature>
<feature type="compositionally biased region" description="Polar residues" evidence="2">
    <location>
        <begin position="1389"/>
        <end position="1418"/>
    </location>
</feature>
<dbReference type="PANTHER" id="PTHR24216">
    <property type="entry name" value="PAXILLIN-RELATED"/>
    <property type="match status" value="1"/>
</dbReference>
<sequence>MNQKTTRRHGQMQRNIIDRKVWFKLYKAGTKWLVAGITASTLGLTMVTVQAFADTNAETVSTAVDQTEAPTTTPNAASQPTPSPTTNTAASTAETPAASNQDVPAKSSQPETAAATDQTAPRSEAAPDADTTAVTAASSSVTSPTNTNVTNSVKPSTPAVAVNSPNQSASSVTPTTNEKSTATPAPVTPSPKAAAVSSPPYVVNPKAIDITNLGGKNSANYNSVLLEESTTPITTSDGQHVFVLKTENATDAEIASMQQTIANNIGFNPTYNITATNTRLINGQLTLTRNSEFEVSVPVQNVQYAQNTSPLFFQIRIYAVLKDGTLSQVDSSTWNSRISTSRSSEENNMVPNGLSDLDNNGRMRINYAVDQGISLQKVIDTSSAFNPDFKFEDITGFAVNLSYDAMYSYNDEPFVDSSTADGSPRSMNNYLTNVYQFTTLQLTPTVENRGDVINGTGTMVGDNITVQTPDGSKTVTTTVDTNGNWSVDGQLFNDDDTVVIVETNNFGDTPGAAVAPQNTVATRTISYVDPQDQKLADSSVQTLNVSRTGTGTYANGTMSNITYNEWTADDQFAASNNPVISGYVTANRIVTAAQFDPATLNAEATVHYDPVGSYRLTGNPQAPAPIPYPNALTDSTNVDVSAVTLPYLPGYVAVTGNTPLTLRDPAHPATGYLAPQPMDSLQDTQIIYQAQSQSAEVHYRDITDASQPQSLSVVSLTGPSDSVSPYSPAVIIASYENKGYKFISSTYPTNGLIFDSDTNTTQVYTVDFIRGTAVITPQAPGKPGEPVDPDNPGGVKWPMGSDHVADLTQTVYRTITYLNENGSLIAPTHSDQVSFSSYATVDLVTGTITPSNRWTVTSINPDGSADTTFAAVKNPVIMGYYTNALQVPEIAGLTHTSEDVAVTVTYRKLSQWVPNDPEIPAVDYPNDPDIASSLLPLNDPASPVIPYVPGMTPTGPDGEVLQPKNPTDITQGFIPPVPQNFGQPTLINYVGNPQQARVIYQDIQVPDAPLIIGTPIILAGKSGETSSYQTADRIAELINQGYLLQNDGYPSNGMVFDSIDGNVQDFIVTFTHATATITPEKPGKPGESINPGQPGPKWPAGSDDVTALKKVVTETINYVNLSGDPVAQQHQDQVSFTRDATIDLVTGTITPSSMWSAVNNDTTFDPITSPVVSGYFTSRSLIPAVTGLTSDSANVSEQVVYQQLGHWIMTESTINPIQYPNDPVNPAGILAVTDPKAPVIPYVSGKLPQGPDGITLTLKNLAVAAEGYLPPVPIDLAADTIITYVNDGSGTPNPGGSNPGGTVPTPDPGGNSTETPPVGNVPGTTPSTEPPQSNPGTGGPTNQLPRTEPPAAPANQPKRGPVSNPQVTQSKQGPLTPTQIKQGGPITAPTPSIKSGQALTTAQTKQPVLTKSDTQQSLPQTNESAAIWTQIGVILLGILTWLGFRNKRRSKDE</sequence>
<feature type="domain" description="Mucin binding" evidence="4">
    <location>
        <begin position="693"/>
        <end position="768"/>
    </location>
</feature>
<evidence type="ECO:0000259" key="5">
    <source>
        <dbReference type="Pfam" id="PF17966"/>
    </source>
</evidence>
<feature type="compositionally biased region" description="Polar residues" evidence="2">
    <location>
        <begin position="1363"/>
        <end position="1381"/>
    </location>
</feature>
<dbReference type="Pfam" id="PF17966">
    <property type="entry name" value="Muc_B2"/>
    <property type="match status" value="3"/>
</dbReference>
<dbReference type="InterPro" id="IPR022263">
    <property type="entry name" value="KxYKxGKxW"/>
</dbReference>
<dbReference type="InterPro" id="IPR041558">
    <property type="entry name" value="MucBP_2"/>
</dbReference>
<feature type="compositionally biased region" description="Polar residues" evidence="2">
    <location>
        <begin position="106"/>
        <end position="121"/>
    </location>
</feature>
<feature type="compositionally biased region" description="Polar residues" evidence="2">
    <location>
        <begin position="163"/>
        <end position="178"/>
    </location>
</feature>
<gene>
    <name evidence="6" type="ORF">IWT140_01040</name>
</gene>
<reference evidence="6 7" key="1">
    <citation type="submission" date="2015-11" db="EMBL/GenBank/DDBJ databases">
        <title>Draft genome sequences of new species of the genus Lactobacillus isolated from orchardgrass silage.</title>
        <authorList>
            <person name="Tohno M."/>
            <person name="Tanizawa Y."/>
            <person name="Arita M."/>
        </authorList>
    </citation>
    <scope>NUCLEOTIDE SEQUENCE [LARGE SCALE GENOMIC DNA]</scope>
    <source>
        <strain evidence="6 7">IWT140</strain>
    </source>
</reference>
<evidence type="ECO:0000259" key="4">
    <source>
        <dbReference type="Pfam" id="PF17965"/>
    </source>
</evidence>
<keyword evidence="3" id="KW-0812">Transmembrane</keyword>
<feature type="compositionally biased region" description="Polar residues" evidence="2">
    <location>
        <begin position="1334"/>
        <end position="1345"/>
    </location>
</feature>
<feature type="compositionally biased region" description="Low complexity" evidence="2">
    <location>
        <begin position="69"/>
        <end position="100"/>
    </location>
</feature>
<dbReference type="Gene3D" id="3.10.20.470">
    <property type="match status" value="2"/>
</dbReference>
<name>A0A1Z5INV9_9LACO</name>
<evidence type="ECO:0000256" key="2">
    <source>
        <dbReference type="SAM" id="MobiDB-lite"/>
    </source>
</evidence>